<proteinExistence type="predicted"/>
<evidence type="ECO:0000313" key="3">
    <source>
        <dbReference type="Proteomes" id="UP000478995"/>
    </source>
</evidence>
<gene>
    <name evidence="2" type="ORF">FC794_12995</name>
</gene>
<name>A0A6B4FXP7_CLOBO</name>
<evidence type="ECO:0000313" key="2">
    <source>
        <dbReference type="EMBL" id="NFG17687.1"/>
    </source>
</evidence>
<evidence type="ECO:0000259" key="1">
    <source>
        <dbReference type="Pfam" id="PF14130"/>
    </source>
</evidence>
<protein>
    <submittedName>
        <fullName evidence="2">DUF4297 domain-containing protein</fullName>
    </submittedName>
</protein>
<accession>A0A6B4FXP7</accession>
<dbReference type="Proteomes" id="UP000478995">
    <property type="component" value="Unassembled WGS sequence"/>
</dbReference>
<feature type="domain" description="CD-NTase associated protein 4-like DNA endonuclease" evidence="1">
    <location>
        <begin position="19"/>
        <end position="232"/>
    </location>
</feature>
<sequence length="368" mass="43157">MTVLDLVEKLLSVPQRENAGGRTSNRYSYQQVWAFNHILELLKREKDFVLFMELHDDVIVLDSLSNPSGIDFYQIKTNNKPDRYITTSFITSEGKKYPKKMSIAQKMIDNYKKFKSNTKSIHLISNKNFDFGELKDIEKTKSTEFLTVNLSKINDTQFNKLKQGMCQPCHLLGKCKSECKTLIYFDVSTLDLINYQDTVMSKFIDHLENIEINTTITSAKAFYNTILGEIKRINNHEYKSGTIEELVKQKSISKTLFNNLIDKLLREGSNDKWKDIQGYLLADGISTILVNKIAVQWKKYQIDSMNIENIELQKIKSDIQRIILEKDYDNAKEYLDYVYSKIKYRDDIRIFSREYIYAMIVKELYIDE</sequence>
<dbReference type="InterPro" id="IPR025382">
    <property type="entry name" value="Cap4-like_endonuclease_dom"/>
</dbReference>
<comment type="caution">
    <text evidence="2">The sequence shown here is derived from an EMBL/GenBank/DDBJ whole genome shotgun (WGS) entry which is preliminary data.</text>
</comment>
<organism evidence="2 3">
    <name type="scientific">Clostridium botulinum</name>
    <dbReference type="NCBI Taxonomy" id="1491"/>
    <lineage>
        <taxon>Bacteria</taxon>
        <taxon>Bacillati</taxon>
        <taxon>Bacillota</taxon>
        <taxon>Clostridia</taxon>
        <taxon>Eubacteriales</taxon>
        <taxon>Clostridiaceae</taxon>
        <taxon>Clostridium</taxon>
    </lineage>
</organism>
<dbReference type="EMBL" id="SWOY01000004">
    <property type="protein sequence ID" value="NFG17687.1"/>
    <property type="molecule type" value="Genomic_DNA"/>
</dbReference>
<reference evidence="2 3" key="1">
    <citation type="submission" date="2019-04" db="EMBL/GenBank/DDBJ databases">
        <title>Genome sequencing of Clostridium botulinum Groups I-IV and Clostridium butyricum.</title>
        <authorList>
            <person name="Brunt J."/>
            <person name="Van Vliet A.H.M."/>
            <person name="Stringer S.C."/>
            <person name="Carter A.T."/>
            <person name="Peck M.W."/>
        </authorList>
    </citation>
    <scope>NUCLEOTIDE SEQUENCE [LARGE SCALE GENOMIC DNA]</scope>
    <source>
        <strain evidence="2 3">IFR 18/037</strain>
    </source>
</reference>
<dbReference type="Pfam" id="PF14130">
    <property type="entry name" value="Cap4_nuclease"/>
    <property type="match status" value="1"/>
</dbReference>
<dbReference type="AlphaFoldDB" id="A0A6B4FXP7"/>
<dbReference type="GO" id="GO:0004518">
    <property type="term" value="F:nuclease activity"/>
    <property type="evidence" value="ECO:0007669"/>
    <property type="project" value="InterPro"/>
</dbReference>